<feature type="binding site" evidence="2">
    <location>
        <position position="335"/>
    </location>
    <ligand>
        <name>FAD</name>
        <dbReference type="ChEBI" id="CHEBI:57692"/>
    </ligand>
</feature>
<dbReference type="PATRIC" id="fig|1220535.3.peg.1835"/>
<feature type="binding site" evidence="2">
    <location>
        <begin position="21"/>
        <end position="24"/>
    </location>
    <ligand>
        <name>FAD</name>
        <dbReference type="ChEBI" id="CHEBI:57692"/>
    </ligand>
</feature>
<feature type="binding site" evidence="2">
    <location>
        <position position="86"/>
    </location>
    <ligand>
        <name>7-chloro-L-tryptophan</name>
        <dbReference type="ChEBI" id="CHEBI:58713"/>
    </ligand>
</feature>
<keyword evidence="4" id="KW-1185">Reference proteome</keyword>
<dbReference type="SUPFAM" id="SSF51905">
    <property type="entry name" value="FAD/NAD(P)-binding domain"/>
    <property type="match status" value="1"/>
</dbReference>
<dbReference type="PANTHER" id="PTHR43747">
    <property type="entry name" value="FAD-BINDING PROTEIN"/>
    <property type="match status" value="1"/>
</dbReference>
<dbReference type="InterPro" id="IPR050816">
    <property type="entry name" value="Flavin-dep_Halogenase_NPB"/>
</dbReference>
<dbReference type="GO" id="GO:0000166">
    <property type="term" value="F:nucleotide binding"/>
    <property type="evidence" value="ECO:0007669"/>
    <property type="project" value="UniProtKB-KW"/>
</dbReference>
<evidence type="ECO:0000313" key="3">
    <source>
        <dbReference type="EMBL" id="EJW20420.1"/>
    </source>
</evidence>
<accession>J9A264</accession>
<reference evidence="3 4" key="1">
    <citation type="journal article" date="2012" name="J. Bacteriol.">
        <title>Genome Sequence of Strain IMCC14465, Isolated from the East Sea, Belonging to the PS1 Clade of Alphaproteobacteria.</title>
        <authorList>
            <person name="Yang S.J."/>
            <person name="Kang I."/>
            <person name="Cho J.C."/>
        </authorList>
    </citation>
    <scope>NUCLEOTIDE SEQUENCE [LARGE SCALE GENOMIC DNA]</scope>
    <source>
        <strain evidence="3 4">IMCC14465</strain>
    </source>
</reference>
<dbReference type="Proteomes" id="UP000004836">
    <property type="component" value="Unassembled WGS sequence"/>
</dbReference>
<dbReference type="PANTHER" id="PTHR43747:SF4">
    <property type="entry name" value="FLAVIN-DEPENDENT TRYPTOPHAN HALOGENASE"/>
    <property type="match status" value="1"/>
</dbReference>
<evidence type="ECO:0000256" key="2">
    <source>
        <dbReference type="PIRSR" id="PIRSR011396-2"/>
    </source>
</evidence>
<feature type="binding site" evidence="2">
    <location>
        <position position="344"/>
    </location>
    <ligand>
        <name>L-tryptophan</name>
        <dbReference type="ChEBI" id="CHEBI:57912"/>
    </ligand>
</feature>
<protein>
    <recommendedName>
        <fullName evidence="5">Tryptophan halogenase</fullName>
    </recommendedName>
</protein>
<evidence type="ECO:0008006" key="5">
    <source>
        <dbReference type="Google" id="ProtNLM"/>
    </source>
</evidence>
<dbReference type="InterPro" id="IPR033856">
    <property type="entry name" value="Trp_halogen"/>
</dbReference>
<dbReference type="PIRSF" id="PIRSF011396">
    <property type="entry name" value="Trp_halogenase"/>
    <property type="match status" value="1"/>
</dbReference>
<gene>
    <name evidence="3" type="ORF">IMCC14465_18450</name>
</gene>
<name>J9A264_9PROT</name>
<evidence type="ECO:0000313" key="4">
    <source>
        <dbReference type="Proteomes" id="UP000004836"/>
    </source>
</evidence>
<proteinExistence type="predicted"/>
<dbReference type="Pfam" id="PF04820">
    <property type="entry name" value="Trp_halogenase"/>
    <property type="match status" value="1"/>
</dbReference>
<dbReference type="InterPro" id="IPR006905">
    <property type="entry name" value="Flavin_halogenase"/>
</dbReference>
<keyword evidence="2" id="KW-0547">Nucleotide-binding</keyword>
<dbReference type="EMBL" id="ALYF01000012">
    <property type="protein sequence ID" value="EJW20420.1"/>
    <property type="molecule type" value="Genomic_DNA"/>
</dbReference>
<comment type="caution">
    <text evidence="3">The sequence shown here is derived from an EMBL/GenBank/DDBJ whole genome shotgun (WGS) entry which is preliminary data.</text>
</comment>
<dbReference type="STRING" id="1220535.IMCC14465_18450"/>
<feature type="active site" evidence="1">
    <location>
        <position position="86"/>
    </location>
</feature>
<sequence length="503" mass="57213">MSRDMSADDKSKLRKIVIAGGGTAGWMAAAALSKTLGELVDIKLVESEQIGTVGVGEATIPPIITFHRMLDIAENEFMRETQATFKLGISFENWRVEGEKYIHSFGTTGKDHWTSGFQHFWLNGLKRGHDMAYDDYCLELKAALDNKFSHLPNEGMSYAFHLDSSRYAKFLRGFSEKNGVVRVEGKINKVNLNGETGFISSLDLDNGITLEGDIFIDCTGFRGLLIGEALGIDFEDWTDHLPCNGAIAVQTESVRPAVPYTRSIAHHAGWQWRIPLQHRAGNGIVYCNEFMDENQALDKLLQTVDGKTITDPNFIKFRAGTRKKQWHKNCIAVGLSSGFMEPLESTSIHLIQRNILRFIRMMPFQEISQRDIDEFNNQADLDMETIRDFLVLHYVANERDDPFWKMCASIKMTDSLKQKIELFRETGRVFRHNEELFAENSWIQVMLGQGIMPEAYHPIADKMTDNELNVFLKTIREGVEKTVQNLPMHHDYVKQYCGVKEPA</sequence>
<dbReference type="InterPro" id="IPR036188">
    <property type="entry name" value="FAD/NAD-bd_sf"/>
</dbReference>
<dbReference type="AlphaFoldDB" id="J9A264"/>
<dbReference type="eggNOG" id="COG0654">
    <property type="taxonomic scope" value="Bacteria"/>
</dbReference>
<feature type="binding site" evidence="2">
    <location>
        <position position="348"/>
    </location>
    <ligand>
        <name>FAD</name>
        <dbReference type="ChEBI" id="CHEBI:57692"/>
    </ligand>
</feature>
<keyword evidence="2" id="KW-0274">FAD</keyword>
<dbReference type="GO" id="GO:0004497">
    <property type="term" value="F:monooxygenase activity"/>
    <property type="evidence" value="ECO:0007669"/>
    <property type="project" value="InterPro"/>
</dbReference>
<evidence type="ECO:0000256" key="1">
    <source>
        <dbReference type="PIRSR" id="PIRSR011396-1"/>
    </source>
</evidence>
<organism evidence="3 4">
    <name type="scientific">alpha proteobacterium IMCC14465</name>
    <dbReference type="NCBI Taxonomy" id="1220535"/>
    <lineage>
        <taxon>Bacteria</taxon>
        <taxon>Pseudomonadati</taxon>
        <taxon>Pseudomonadota</taxon>
        <taxon>Alphaproteobacteria</taxon>
        <taxon>PS1 clade</taxon>
    </lineage>
</organism>
<keyword evidence="2" id="KW-0285">Flavoprotein</keyword>
<dbReference type="Gene3D" id="3.50.50.60">
    <property type="entry name" value="FAD/NAD(P)-binding domain"/>
    <property type="match status" value="1"/>
</dbReference>